<dbReference type="AlphaFoldDB" id="A0A8H7RDU0"/>
<proteinExistence type="predicted"/>
<sequence>YVDDNSIATHEEIYVHFQNKFNDAKIPKDVLKKYVQQNFRITLRSHQILFKQPEVDESTESHDNCMHALFEEGVNPRECVFIGEMTFDIESTRTYGDRKKQNDRLKKAMAEGREINQRTKVVKPLDTTMVFLVAFTRSKVLHQFYKVCEDLEDDDVKKFLRKVTEKMDEDGLTDWSIILNDAPVETRAMLTRIADADGYNIFFFPSCESPINPADVFFNEVKMQYGVA</sequence>
<feature type="non-terminal residue" evidence="1">
    <location>
        <position position="1"/>
    </location>
</feature>
<reference evidence="1 2" key="1">
    <citation type="submission" date="2020-12" db="EMBL/GenBank/DDBJ databases">
        <title>Metabolic potential, ecology and presence of endohyphal bacteria is reflected in genomic diversity of Mucoromycotina.</title>
        <authorList>
            <person name="Muszewska A."/>
            <person name="Okrasinska A."/>
            <person name="Steczkiewicz K."/>
            <person name="Drgas O."/>
            <person name="Orlowska M."/>
            <person name="Perlinska-Lenart U."/>
            <person name="Aleksandrzak-Piekarczyk T."/>
            <person name="Szatraj K."/>
            <person name="Zielenkiewicz U."/>
            <person name="Pilsyk S."/>
            <person name="Malc E."/>
            <person name="Mieczkowski P."/>
            <person name="Kruszewska J.S."/>
            <person name="Biernat P."/>
            <person name="Pawlowska J."/>
        </authorList>
    </citation>
    <scope>NUCLEOTIDE SEQUENCE [LARGE SCALE GENOMIC DNA]</scope>
    <source>
        <strain evidence="1 2">CBS 142.35</strain>
    </source>
</reference>
<comment type="caution">
    <text evidence="1">The sequence shown here is derived from an EMBL/GenBank/DDBJ whole genome shotgun (WGS) entry which is preliminary data.</text>
</comment>
<dbReference type="OrthoDB" id="2302790at2759"/>
<dbReference type="Proteomes" id="UP000646827">
    <property type="component" value="Unassembled WGS sequence"/>
</dbReference>
<name>A0A8H7RDU0_9FUNG</name>
<keyword evidence="2" id="KW-1185">Reference proteome</keyword>
<evidence type="ECO:0000313" key="1">
    <source>
        <dbReference type="EMBL" id="KAG2209351.1"/>
    </source>
</evidence>
<protein>
    <submittedName>
        <fullName evidence="1">Uncharacterized protein</fullName>
    </submittedName>
</protein>
<evidence type="ECO:0000313" key="2">
    <source>
        <dbReference type="Proteomes" id="UP000646827"/>
    </source>
</evidence>
<accession>A0A8H7RDU0</accession>
<organism evidence="1 2">
    <name type="scientific">Circinella minor</name>
    <dbReference type="NCBI Taxonomy" id="1195481"/>
    <lineage>
        <taxon>Eukaryota</taxon>
        <taxon>Fungi</taxon>
        <taxon>Fungi incertae sedis</taxon>
        <taxon>Mucoromycota</taxon>
        <taxon>Mucoromycotina</taxon>
        <taxon>Mucoromycetes</taxon>
        <taxon>Mucorales</taxon>
        <taxon>Lichtheimiaceae</taxon>
        <taxon>Circinella</taxon>
    </lineage>
</organism>
<gene>
    <name evidence="1" type="ORF">INT45_007364</name>
</gene>
<dbReference type="EMBL" id="JAEPRB010000990">
    <property type="protein sequence ID" value="KAG2209351.1"/>
    <property type="molecule type" value="Genomic_DNA"/>
</dbReference>